<evidence type="ECO:0000256" key="1">
    <source>
        <dbReference type="SAM" id="MobiDB-lite"/>
    </source>
</evidence>
<feature type="domain" description="HRDC" evidence="2">
    <location>
        <begin position="295"/>
        <end position="376"/>
    </location>
</feature>
<comment type="caution">
    <text evidence="3">The sequence shown here is derived from an EMBL/GenBank/DDBJ whole genome shotgun (WGS) entry which is preliminary data.</text>
</comment>
<dbReference type="Gene3D" id="1.10.150.80">
    <property type="entry name" value="HRDC domain"/>
    <property type="match status" value="2"/>
</dbReference>
<dbReference type="GO" id="GO:0000166">
    <property type="term" value="F:nucleotide binding"/>
    <property type="evidence" value="ECO:0007669"/>
    <property type="project" value="InterPro"/>
</dbReference>
<dbReference type="EMBL" id="QFRA01000018">
    <property type="protein sequence ID" value="PZR04294.1"/>
    <property type="molecule type" value="Genomic_DNA"/>
</dbReference>
<accession>A0A2W5UM07</accession>
<evidence type="ECO:0000313" key="4">
    <source>
        <dbReference type="Proteomes" id="UP000249432"/>
    </source>
</evidence>
<dbReference type="Pfam" id="PF01612">
    <property type="entry name" value="DNA_pol_A_exo1"/>
    <property type="match status" value="1"/>
</dbReference>
<dbReference type="AlphaFoldDB" id="A0A2W5UM07"/>
<dbReference type="Pfam" id="PF00570">
    <property type="entry name" value="HRDC"/>
    <property type="match status" value="1"/>
</dbReference>
<dbReference type="InterPro" id="IPR044876">
    <property type="entry name" value="HRDC_dom_sf"/>
</dbReference>
<dbReference type="Proteomes" id="UP000249432">
    <property type="component" value="Unassembled WGS sequence"/>
</dbReference>
<feature type="region of interest" description="Disordered" evidence="1">
    <location>
        <begin position="367"/>
        <end position="406"/>
    </location>
</feature>
<feature type="compositionally biased region" description="Basic and acidic residues" evidence="1">
    <location>
        <begin position="381"/>
        <end position="393"/>
    </location>
</feature>
<proteinExistence type="predicted"/>
<dbReference type="InterPro" id="IPR041605">
    <property type="entry name" value="Exo_C"/>
</dbReference>
<dbReference type="GO" id="GO:0008408">
    <property type="term" value="F:3'-5' exonuclease activity"/>
    <property type="evidence" value="ECO:0007669"/>
    <property type="project" value="InterPro"/>
</dbReference>
<gene>
    <name evidence="3" type="ORF">DI525_07330</name>
</gene>
<dbReference type="InterPro" id="IPR051086">
    <property type="entry name" value="RNase_D-like"/>
</dbReference>
<dbReference type="PANTHER" id="PTHR47649:SF1">
    <property type="entry name" value="RIBONUCLEASE D"/>
    <property type="match status" value="1"/>
</dbReference>
<dbReference type="InterPro" id="IPR010997">
    <property type="entry name" value="HRDC-like_sf"/>
</dbReference>
<dbReference type="PANTHER" id="PTHR47649">
    <property type="entry name" value="RIBONUCLEASE D"/>
    <property type="match status" value="1"/>
</dbReference>
<evidence type="ECO:0000313" key="3">
    <source>
        <dbReference type="EMBL" id="PZR04294.1"/>
    </source>
</evidence>
<dbReference type="SMART" id="SM00474">
    <property type="entry name" value="35EXOc"/>
    <property type="match status" value="1"/>
</dbReference>
<protein>
    <recommendedName>
        <fullName evidence="2">HRDC domain-containing protein</fullName>
    </recommendedName>
</protein>
<dbReference type="SUPFAM" id="SSF53098">
    <property type="entry name" value="Ribonuclease H-like"/>
    <property type="match status" value="1"/>
</dbReference>
<dbReference type="InterPro" id="IPR002121">
    <property type="entry name" value="HRDC_dom"/>
</dbReference>
<dbReference type="InterPro" id="IPR012337">
    <property type="entry name" value="RNaseH-like_sf"/>
</dbReference>
<dbReference type="GO" id="GO:0003676">
    <property type="term" value="F:nucleic acid binding"/>
    <property type="evidence" value="ECO:0007669"/>
    <property type="project" value="InterPro"/>
</dbReference>
<dbReference type="InterPro" id="IPR002562">
    <property type="entry name" value="3'-5'_exonuclease_dom"/>
</dbReference>
<dbReference type="InterPro" id="IPR036397">
    <property type="entry name" value="RNaseH_sf"/>
</dbReference>
<dbReference type="CDD" id="cd06142">
    <property type="entry name" value="RNaseD_exo"/>
    <property type="match status" value="1"/>
</dbReference>
<dbReference type="SUPFAM" id="SSF47819">
    <property type="entry name" value="HRDC-like"/>
    <property type="match status" value="1"/>
</dbReference>
<organism evidence="3 4">
    <name type="scientific">Corynebacterium kroppenstedtii</name>
    <dbReference type="NCBI Taxonomy" id="161879"/>
    <lineage>
        <taxon>Bacteria</taxon>
        <taxon>Bacillati</taxon>
        <taxon>Actinomycetota</taxon>
        <taxon>Actinomycetes</taxon>
        <taxon>Mycobacteriales</taxon>
        <taxon>Corynebacteriaceae</taxon>
        <taxon>Corynebacterium</taxon>
    </lineage>
</organism>
<dbReference type="GO" id="GO:0006139">
    <property type="term" value="P:nucleobase-containing compound metabolic process"/>
    <property type="evidence" value="ECO:0007669"/>
    <property type="project" value="InterPro"/>
</dbReference>
<evidence type="ECO:0000259" key="2">
    <source>
        <dbReference type="PROSITE" id="PS50967"/>
    </source>
</evidence>
<sequence length="489" mass="54462">MILILLSTLRHSLTFSRRWQDFLLKESLSLDSRMLRYGLSGDNDLHDDGGEALLGDWYISPAPKLSPTFPLSPQSASVPLSKPSGGTPSLISTEDELKNAADVLANGHGPLAVDTERASAYRYGDRAFLLQLKRAGSGLFLVDAEACRSDMGLLAPIVNRLTWIIHSARTDLPALLDMGLTPHRLFDTELGGRIAGLKKVNLGDMVDGLVGYRLAKEHGHENWSRRPLPDEWLDYAALDVECLLELSTAVAGLLSELDRFAWWTEECEYIRTSTLADAPSVEPSLRVKGLNNLSTPAQRELAFTLSRERDQRARAVDRSPHRVLSNSDLIAIARKNPRTIQEMMDATHFRSMRNARSWWSVIQGEHDKTTASPSGTARSHCATDDNRGHHSDTHYAGGRRFPNSERGQKAEGLYSLCSEAINVVSEQTGIPHEVIITPQIVRLMAWHFSSEPQAHATDIDMFFARHGVRRWQRRIVSPVCANALGDHKR</sequence>
<dbReference type="Gene3D" id="3.30.420.10">
    <property type="entry name" value="Ribonuclease H-like superfamily/Ribonuclease H"/>
    <property type="match status" value="1"/>
</dbReference>
<dbReference type="PROSITE" id="PS50967">
    <property type="entry name" value="HRDC"/>
    <property type="match status" value="1"/>
</dbReference>
<reference evidence="3 4" key="1">
    <citation type="submission" date="2017-08" db="EMBL/GenBank/DDBJ databases">
        <title>Infants hospitalized years apart are colonized by the same room-sourced microbial strains.</title>
        <authorList>
            <person name="Brooks B."/>
            <person name="Olm M.R."/>
            <person name="Firek B.A."/>
            <person name="Baker R."/>
            <person name="Thomas B.C."/>
            <person name="Morowitz M.J."/>
            <person name="Banfield J.F."/>
        </authorList>
    </citation>
    <scope>NUCLEOTIDE SEQUENCE [LARGE SCALE GENOMIC DNA]</scope>
    <source>
        <strain evidence="3">S2_003_000_R1_3</strain>
    </source>
</reference>
<dbReference type="Pfam" id="PF18305">
    <property type="entry name" value="DNA_pol_A_exoN"/>
    <property type="match status" value="1"/>
</dbReference>
<name>A0A2W5UM07_9CORY</name>